<keyword evidence="3" id="KW-0677">Repeat</keyword>
<evidence type="ECO:0000256" key="5">
    <source>
        <dbReference type="ARBA" id="ARBA00023136"/>
    </source>
</evidence>
<dbReference type="SUPFAM" id="SSF103506">
    <property type="entry name" value="Mitochondrial carrier"/>
    <property type="match status" value="1"/>
</dbReference>
<dbReference type="InterPro" id="IPR023395">
    <property type="entry name" value="MCP_dom_sf"/>
</dbReference>
<feature type="region of interest" description="Disordered" evidence="8">
    <location>
        <begin position="439"/>
        <end position="459"/>
    </location>
</feature>
<dbReference type="Pfam" id="PF00153">
    <property type="entry name" value="Mito_carr"/>
    <property type="match status" value="1"/>
</dbReference>
<evidence type="ECO:0000256" key="8">
    <source>
        <dbReference type="SAM" id="MobiDB-lite"/>
    </source>
</evidence>
<comment type="similarity">
    <text evidence="7">Belongs to the mitochondrial carrier (TC 2.A.29) family.</text>
</comment>
<proteinExistence type="inferred from homology"/>
<dbReference type="PANTHER" id="PTHR24089">
    <property type="entry name" value="SOLUTE CARRIER FAMILY 25"/>
    <property type="match status" value="1"/>
</dbReference>
<dbReference type="Gene3D" id="1.50.40.10">
    <property type="entry name" value="Mitochondrial carrier domain"/>
    <property type="match status" value="1"/>
</dbReference>
<feature type="compositionally biased region" description="Basic and acidic residues" evidence="8">
    <location>
        <begin position="447"/>
        <end position="459"/>
    </location>
</feature>
<evidence type="ECO:0000256" key="6">
    <source>
        <dbReference type="PROSITE-ProRule" id="PRU00282"/>
    </source>
</evidence>
<reference evidence="9" key="2">
    <citation type="journal article" date="2022" name="Microbiol. Resour. Announc.">
        <title>Whole-Genome Sequence of Entomortierella parvispora E1425, a Mucoromycotan Fungus Associated with Burkholderiaceae-Related Endosymbiotic Bacteria.</title>
        <authorList>
            <person name="Herlambang A."/>
            <person name="Guo Y."/>
            <person name="Takashima Y."/>
            <person name="Narisawa K."/>
            <person name="Ohta H."/>
            <person name="Nishizawa T."/>
        </authorList>
    </citation>
    <scope>NUCLEOTIDE SEQUENCE</scope>
    <source>
        <strain evidence="9">E1425</strain>
    </source>
</reference>
<feature type="repeat" description="Solcar" evidence="6">
    <location>
        <begin position="269"/>
        <end position="360"/>
    </location>
</feature>
<feature type="compositionally biased region" description="Pro residues" evidence="8">
    <location>
        <begin position="1"/>
        <end position="10"/>
    </location>
</feature>
<dbReference type="Proteomes" id="UP000827284">
    <property type="component" value="Unassembled WGS sequence"/>
</dbReference>
<evidence type="ECO:0000256" key="7">
    <source>
        <dbReference type="RuleBase" id="RU000488"/>
    </source>
</evidence>
<keyword evidence="10" id="KW-1185">Reference proteome</keyword>
<evidence type="ECO:0000313" key="10">
    <source>
        <dbReference type="Proteomes" id="UP000827284"/>
    </source>
</evidence>
<comment type="caution">
    <text evidence="9">The sequence shown here is derived from an EMBL/GenBank/DDBJ whole genome shotgun (WGS) entry which is preliminary data.</text>
</comment>
<feature type="compositionally biased region" description="Acidic residues" evidence="8">
    <location>
        <begin position="127"/>
        <end position="136"/>
    </location>
</feature>
<keyword evidence="4" id="KW-1133">Transmembrane helix</keyword>
<dbReference type="InterPro" id="IPR018108">
    <property type="entry name" value="MCP_transmembrane"/>
</dbReference>
<dbReference type="OrthoDB" id="77989at2759"/>
<organism evidence="9 10">
    <name type="scientific">Entomortierella parvispora</name>
    <dbReference type="NCBI Taxonomy" id="205924"/>
    <lineage>
        <taxon>Eukaryota</taxon>
        <taxon>Fungi</taxon>
        <taxon>Fungi incertae sedis</taxon>
        <taxon>Mucoromycota</taxon>
        <taxon>Mortierellomycotina</taxon>
        <taxon>Mortierellomycetes</taxon>
        <taxon>Mortierellales</taxon>
        <taxon>Mortierellaceae</taxon>
        <taxon>Entomortierella</taxon>
    </lineage>
</organism>
<dbReference type="GO" id="GO:0016020">
    <property type="term" value="C:membrane"/>
    <property type="evidence" value="ECO:0007669"/>
    <property type="project" value="UniProtKB-SubCell"/>
</dbReference>
<keyword evidence="2 6" id="KW-0812">Transmembrane</keyword>
<protein>
    <submittedName>
        <fullName evidence="9">Mitochondrial fusion and transport protein UGO1</fullName>
    </submittedName>
</protein>
<name>A0A9P3LY99_9FUNG</name>
<keyword evidence="7" id="KW-0813">Transport</keyword>
<evidence type="ECO:0000256" key="1">
    <source>
        <dbReference type="ARBA" id="ARBA00004141"/>
    </source>
</evidence>
<evidence type="ECO:0000256" key="2">
    <source>
        <dbReference type="ARBA" id="ARBA00022692"/>
    </source>
</evidence>
<sequence>MSFPPPPPSGAPNVNAANPLRPYYGSPLDASPLQSYYQNTLSTSALEEELAVQQEISSQEATRELLSYGAVKFLTLALAAPFEAGQTLLQVQYLPNDEDTNDRDEDTYTSAAEQEQRDEEFRRAQEEAQEEEEYYAEDTGSGGYYSSHSRSSRGADDFPMPRSNANRLDPTSAVFHERKDFDQSGYLIRTNVYDDESRPAFQMAPLEGGVWKVVTELAKHPTEGWTSLWKGQYANWVYEMLHLFAQPTLEATLNDTFDLEDDTIPLVHLDRVAPNIATMVTSHLVVGFLLSPLELVRTRLVVQTASPGQRKYSGMLNCFSTIISEEGFTALWGGVNLFPTLVYHTLTPLLSNCLPLIIDRVFNISASESPLLYSFAELTLDTLDLLIRLPIETVRKRLQIQIQAKIPGKRFETVVETRKRPYVGMVDCVYRIIQEEGGPHRRLSRSKKSDDDHDSDSRRMAPRPWYAALGVRGLYTGLGMHLASNLALFAVGAVTSLQDDGDDW</sequence>
<keyword evidence="5 6" id="KW-0472">Membrane</keyword>
<feature type="region of interest" description="Disordered" evidence="8">
    <location>
        <begin position="95"/>
        <end position="168"/>
    </location>
</feature>
<comment type="subcellular location">
    <subcellularLocation>
        <location evidence="1">Membrane</location>
        <topology evidence="1">Multi-pass membrane protein</topology>
    </subcellularLocation>
</comment>
<feature type="region of interest" description="Disordered" evidence="8">
    <location>
        <begin position="1"/>
        <end position="27"/>
    </location>
</feature>
<evidence type="ECO:0000256" key="4">
    <source>
        <dbReference type="ARBA" id="ARBA00022989"/>
    </source>
</evidence>
<accession>A0A9P3LY99</accession>
<dbReference type="PROSITE" id="PS50920">
    <property type="entry name" value="SOLCAR"/>
    <property type="match status" value="1"/>
</dbReference>
<evidence type="ECO:0000256" key="3">
    <source>
        <dbReference type="ARBA" id="ARBA00022737"/>
    </source>
</evidence>
<dbReference type="AlphaFoldDB" id="A0A9P3LY99"/>
<reference evidence="9" key="1">
    <citation type="submission" date="2021-11" db="EMBL/GenBank/DDBJ databases">
        <authorList>
            <person name="Herlambang A."/>
            <person name="Guo Y."/>
            <person name="Takashima Y."/>
            <person name="Nishizawa T."/>
        </authorList>
    </citation>
    <scope>NUCLEOTIDE SEQUENCE</scope>
    <source>
        <strain evidence="9">E1425</strain>
    </source>
</reference>
<feature type="compositionally biased region" description="Acidic residues" evidence="8">
    <location>
        <begin position="96"/>
        <end position="107"/>
    </location>
</feature>
<dbReference type="EMBL" id="BQFW01000009">
    <property type="protein sequence ID" value="GJJ74650.1"/>
    <property type="molecule type" value="Genomic_DNA"/>
</dbReference>
<evidence type="ECO:0000313" key="9">
    <source>
        <dbReference type="EMBL" id="GJJ74650.1"/>
    </source>
</evidence>
<gene>
    <name evidence="9" type="ORF">EMPS_07008</name>
</gene>